<keyword evidence="8" id="KW-1185">Reference proteome</keyword>
<evidence type="ECO:0008006" key="9">
    <source>
        <dbReference type="Google" id="ProtNLM"/>
    </source>
</evidence>
<dbReference type="AlphaFoldDB" id="R0GQ21"/>
<keyword evidence="4" id="KW-0611">Plant defense</keyword>
<feature type="signal peptide" evidence="6">
    <location>
        <begin position="1"/>
        <end position="27"/>
    </location>
</feature>
<proteinExistence type="inferred from homology"/>
<evidence type="ECO:0000256" key="2">
    <source>
        <dbReference type="ARBA" id="ARBA00022529"/>
    </source>
</evidence>
<evidence type="ECO:0000256" key="3">
    <source>
        <dbReference type="ARBA" id="ARBA00022577"/>
    </source>
</evidence>
<protein>
    <recommendedName>
        <fullName evidence="9">Knottin scorpion toxin-like domain-containing protein</fullName>
    </recommendedName>
</protein>
<keyword evidence="3" id="KW-0295">Fungicide</keyword>
<dbReference type="GO" id="GO:0050832">
    <property type="term" value="P:defense response to fungus"/>
    <property type="evidence" value="ECO:0007669"/>
    <property type="project" value="UniProtKB-KW"/>
</dbReference>
<evidence type="ECO:0000313" key="7">
    <source>
        <dbReference type="EMBL" id="EOA14450.1"/>
    </source>
</evidence>
<feature type="chain" id="PRO_5004342687" description="Knottin scorpion toxin-like domain-containing protein" evidence="6">
    <location>
        <begin position="28"/>
        <end position="82"/>
    </location>
</feature>
<dbReference type="Pfam" id="PF07333">
    <property type="entry name" value="SLR1-BP"/>
    <property type="match status" value="1"/>
</dbReference>
<dbReference type="InterPro" id="IPR010851">
    <property type="entry name" value="DEFL"/>
</dbReference>
<dbReference type="OrthoDB" id="1023593at2759"/>
<accession>R0GQ21</accession>
<gene>
    <name evidence="7" type="ORF">CARUB_v10027654mg</name>
</gene>
<dbReference type="Proteomes" id="UP000029121">
    <property type="component" value="Unassembled WGS sequence"/>
</dbReference>
<keyword evidence="6" id="KW-0732">Signal</keyword>
<keyword evidence="2" id="KW-0929">Antimicrobial</keyword>
<evidence type="ECO:0000256" key="4">
    <source>
        <dbReference type="ARBA" id="ARBA00022821"/>
    </source>
</evidence>
<reference evidence="8" key="1">
    <citation type="journal article" date="2013" name="Nat. Genet.">
        <title>The Capsella rubella genome and the genomic consequences of rapid mating system evolution.</title>
        <authorList>
            <person name="Slotte T."/>
            <person name="Hazzouri K.M."/>
            <person name="Agren J.A."/>
            <person name="Koenig D."/>
            <person name="Maumus F."/>
            <person name="Guo Y.L."/>
            <person name="Steige K."/>
            <person name="Platts A.E."/>
            <person name="Escobar J.S."/>
            <person name="Newman L.K."/>
            <person name="Wang W."/>
            <person name="Mandakova T."/>
            <person name="Vello E."/>
            <person name="Smith L.M."/>
            <person name="Henz S.R."/>
            <person name="Steffen J."/>
            <person name="Takuno S."/>
            <person name="Brandvain Y."/>
            <person name="Coop G."/>
            <person name="Andolfatto P."/>
            <person name="Hu T.T."/>
            <person name="Blanchette M."/>
            <person name="Clark R.M."/>
            <person name="Quesneville H."/>
            <person name="Nordborg M."/>
            <person name="Gaut B.S."/>
            <person name="Lysak M.A."/>
            <person name="Jenkins J."/>
            <person name="Grimwood J."/>
            <person name="Chapman J."/>
            <person name="Prochnik S."/>
            <person name="Shu S."/>
            <person name="Rokhsar D."/>
            <person name="Schmutz J."/>
            <person name="Weigel D."/>
            <person name="Wright S.I."/>
        </authorList>
    </citation>
    <scope>NUCLEOTIDE SEQUENCE [LARGE SCALE GENOMIC DNA]</scope>
    <source>
        <strain evidence="8">cv. Monte Gargano</strain>
    </source>
</reference>
<evidence type="ECO:0000313" key="8">
    <source>
        <dbReference type="Proteomes" id="UP000029121"/>
    </source>
</evidence>
<organism evidence="7 8">
    <name type="scientific">Capsella rubella</name>
    <dbReference type="NCBI Taxonomy" id="81985"/>
    <lineage>
        <taxon>Eukaryota</taxon>
        <taxon>Viridiplantae</taxon>
        <taxon>Streptophyta</taxon>
        <taxon>Embryophyta</taxon>
        <taxon>Tracheophyta</taxon>
        <taxon>Spermatophyta</taxon>
        <taxon>Magnoliopsida</taxon>
        <taxon>eudicotyledons</taxon>
        <taxon>Gunneridae</taxon>
        <taxon>Pentapetalae</taxon>
        <taxon>rosids</taxon>
        <taxon>malvids</taxon>
        <taxon>Brassicales</taxon>
        <taxon>Brassicaceae</taxon>
        <taxon>Camelineae</taxon>
        <taxon>Capsella</taxon>
    </lineage>
</organism>
<dbReference type="PANTHER" id="PTHR33830">
    <property type="entry name" value="DEFENSIN-LIKE PROTEIN 184-RELATED"/>
    <property type="match status" value="1"/>
</dbReference>
<dbReference type="GO" id="GO:0031640">
    <property type="term" value="P:killing of cells of another organism"/>
    <property type="evidence" value="ECO:0007669"/>
    <property type="project" value="UniProtKB-KW"/>
</dbReference>
<dbReference type="EMBL" id="KB870812">
    <property type="protein sequence ID" value="EOA14450.1"/>
    <property type="molecule type" value="Genomic_DNA"/>
</dbReference>
<sequence>MNKHLVSYFLVFVVLFSVLSFVPNTEAQKRCRKELEPGKQCVLSHCREICLKQLNGFGSCVEKPPGSDKYTCNCFYNCGSSP</sequence>
<dbReference type="PANTHER" id="PTHR33830:SF21">
    <property type="entry name" value="DEFENSIN-LIKE PROTEIN 165-RELATED"/>
    <property type="match status" value="1"/>
</dbReference>
<comment type="similarity">
    <text evidence="1">Belongs to the DEFL family.</text>
</comment>
<evidence type="ECO:0000256" key="1">
    <source>
        <dbReference type="ARBA" id="ARBA00006722"/>
    </source>
</evidence>
<evidence type="ECO:0000256" key="5">
    <source>
        <dbReference type="ARBA" id="ARBA00023157"/>
    </source>
</evidence>
<keyword evidence="5" id="KW-1015">Disulfide bond</keyword>
<name>R0GQ21_9BRAS</name>
<evidence type="ECO:0000256" key="6">
    <source>
        <dbReference type="SAM" id="SignalP"/>
    </source>
</evidence>
<dbReference type="KEGG" id="crb:17875217"/>